<reference evidence="1" key="1">
    <citation type="submission" date="2014-09" db="EMBL/GenBank/DDBJ databases">
        <authorList>
            <person name="Magalhaes I.L.F."/>
            <person name="Oliveira U."/>
            <person name="Santos F.R."/>
            <person name="Vidigal T.H.D.A."/>
            <person name="Brescovit A.D."/>
            <person name="Santos A.J."/>
        </authorList>
    </citation>
    <scope>NUCLEOTIDE SEQUENCE</scope>
    <source>
        <tissue evidence="1">Shoot tissue taken approximately 20 cm above the soil surface</tissue>
    </source>
</reference>
<dbReference type="EMBL" id="GBRH01263273">
    <property type="protein sequence ID" value="JAD34622.1"/>
    <property type="molecule type" value="Transcribed_RNA"/>
</dbReference>
<protein>
    <submittedName>
        <fullName evidence="1">Uncharacterized protein</fullName>
    </submittedName>
</protein>
<organism evidence="1">
    <name type="scientific">Arundo donax</name>
    <name type="common">Giant reed</name>
    <name type="synonym">Donax arundinaceus</name>
    <dbReference type="NCBI Taxonomy" id="35708"/>
    <lineage>
        <taxon>Eukaryota</taxon>
        <taxon>Viridiplantae</taxon>
        <taxon>Streptophyta</taxon>
        <taxon>Embryophyta</taxon>
        <taxon>Tracheophyta</taxon>
        <taxon>Spermatophyta</taxon>
        <taxon>Magnoliopsida</taxon>
        <taxon>Liliopsida</taxon>
        <taxon>Poales</taxon>
        <taxon>Poaceae</taxon>
        <taxon>PACMAD clade</taxon>
        <taxon>Arundinoideae</taxon>
        <taxon>Arundineae</taxon>
        <taxon>Arundo</taxon>
    </lineage>
</organism>
<accession>A0A0A8ZIG0</accession>
<reference evidence="1" key="2">
    <citation type="journal article" date="2015" name="Data Brief">
        <title>Shoot transcriptome of the giant reed, Arundo donax.</title>
        <authorList>
            <person name="Barrero R.A."/>
            <person name="Guerrero F.D."/>
            <person name="Moolhuijzen P."/>
            <person name="Goolsby J.A."/>
            <person name="Tidwell J."/>
            <person name="Bellgard S.E."/>
            <person name="Bellgard M.I."/>
        </authorList>
    </citation>
    <scope>NUCLEOTIDE SEQUENCE</scope>
    <source>
        <tissue evidence="1">Shoot tissue taken approximately 20 cm above the soil surface</tissue>
    </source>
</reference>
<dbReference type="AlphaFoldDB" id="A0A0A8ZIG0"/>
<sequence>MMDHLCSARKIYWTAGDPRPVKDMAMKQCKRCCSAVET</sequence>
<proteinExistence type="predicted"/>
<evidence type="ECO:0000313" key="1">
    <source>
        <dbReference type="EMBL" id="JAD34622.1"/>
    </source>
</evidence>
<name>A0A0A8ZIG0_ARUDO</name>